<keyword evidence="4" id="KW-0378">Hydrolase</keyword>
<dbReference type="GO" id="GO:0016787">
    <property type="term" value="F:hydrolase activity"/>
    <property type="evidence" value="ECO:0007669"/>
    <property type="project" value="UniProtKB-KW"/>
</dbReference>
<dbReference type="Proteomes" id="UP000198889">
    <property type="component" value="Unassembled WGS sequence"/>
</dbReference>
<feature type="transmembrane region" description="Helical" evidence="2">
    <location>
        <begin position="271"/>
        <end position="290"/>
    </location>
</feature>
<keyword evidence="2" id="KW-1133">Transmembrane helix</keyword>
<proteinExistence type="predicted"/>
<feature type="domain" description="Acyltransferase 3" evidence="3">
    <location>
        <begin position="40"/>
        <end position="347"/>
    </location>
</feature>
<dbReference type="PANTHER" id="PTHR23028">
    <property type="entry name" value="ACETYLTRANSFERASE"/>
    <property type="match status" value="1"/>
</dbReference>
<reference evidence="5" key="1">
    <citation type="submission" date="2016-10" db="EMBL/GenBank/DDBJ databases">
        <authorList>
            <person name="Varghese N."/>
            <person name="Submissions S."/>
        </authorList>
    </citation>
    <scope>NUCLEOTIDE SEQUENCE [LARGE SCALE GENOMIC DNA]</scope>
    <source>
        <strain evidence="5">CGMCC 1.1761</strain>
    </source>
</reference>
<sequence>MDARRPSIGHAGGRGRGQNDLNAQERSQPAGRGEVRIDIVDVLRGIAASAVVVQHVAESSGLPGLWYLLELAPGVFGVVLFFLISGFVIPLSVRGVSDWRAYALRRVFRIYPLTLFAFALLAALMLLGALPPADAPWYVWLANLLLLQDFVRVPALLGVTWTLPIEFAWYTLFGLSFFLLGRRGLRLLSLAYPIGMVGLIALSLLLEIRLPFGRIGMLYAALIGMQCFRFAGGEIGRREILVSCGVFVGLMMVANWVAFGHFSHPNIKLHHALMPWALASLLFFVALFRIKLASPPSWIGQGLLFLGRISFSVYLLHPIVMGLVHPFAEGLAFIVAVCGLTLPLAWLSFTYIEKPGIEMGRALVRRRRTVAA</sequence>
<dbReference type="GO" id="GO:0016747">
    <property type="term" value="F:acyltransferase activity, transferring groups other than amino-acyl groups"/>
    <property type="evidence" value="ECO:0007669"/>
    <property type="project" value="InterPro"/>
</dbReference>
<evidence type="ECO:0000256" key="2">
    <source>
        <dbReference type="SAM" id="Phobius"/>
    </source>
</evidence>
<accession>A0A1G4SVX2</accession>
<dbReference type="PANTHER" id="PTHR23028:SF53">
    <property type="entry name" value="ACYL_TRANSF_3 DOMAIN-CONTAINING PROTEIN"/>
    <property type="match status" value="1"/>
</dbReference>
<feature type="region of interest" description="Disordered" evidence="1">
    <location>
        <begin position="1"/>
        <end position="30"/>
    </location>
</feature>
<evidence type="ECO:0000256" key="1">
    <source>
        <dbReference type="SAM" id="MobiDB-lite"/>
    </source>
</evidence>
<feature type="transmembrane region" description="Helical" evidence="2">
    <location>
        <begin position="153"/>
        <end position="180"/>
    </location>
</feature>
<gene>
    <name evidence="4" type="ORF">SAMN05660859_2564</name>
</gene>
<feature type="transmembrane region" description="Helical" evidence="2">
    <location>
        <begin position="212"/>
        <end position="228"/>
    </location>
</feature>
<feature type="transmembrane region" description="Helical" evidence="2">
    <location>
        <begin position="110"/>
        <end position="133"/>
    </location>
</feature>
<organism evidence="4 5">
    <name type="scientific">Ancylobacter rudongensis</name>
    <dbReference type="NCBI Taxonomy" id="177413"/>
    <lineage>
        <taxon>Bacteria</taxon>
        <taxon>Pseudomonadati</taxon>
        <taxon>Pseudomonadota</taxon>
        <taxon>Alphaproteobacteria</taxon>
        <taxon>Hyphomicrobiales</taxon>
        <taxon>Xanthobacteraceae</taxon>
        <taxon>Ancylobacter</taxon>
    </lineage>
</organism>
<keyword evidence="4" id="KW-0012">Acyltransferase</keyword>
<feature type="transmembrane region" description="Helical" evidence="2">
    <location>
        <begin position="65"/>
        <end position="89"/>
    </location>
</feature>
<evidence type="ECO:0000313" key="5">
    <source>
        <dbReference type="Proteomes" id="UP000198889"/>
    </source>
</evidence>
<evidence type="ECO:0000313" key="4">
    <source>
        <dbReference type="EMBL" id="SCW73268.1"/>
    </source>
</evidence>
<keyword evidence="2" id="KW-0812">Transmembrane</keyword>
<keyword evidence="2" id="KW-0472">Membrane</keyword>
<dbReference type="InterPro" id="IPR002656">
    <property type="entry name" value="Acyl_transf_3_dom"/>
</dbReference>
<name>A0A1G4SVX2_9HYPH</name>
<keyword evidence="4" id="KW-0808">Transferase</keyword>
<keyword evidence="5" id="KW-1185">Reference proteome</keyword>
<evidence type="ECO:0000259" key="3">
    <source>
        <dbReference type="Pfam" id="PF01757"/>
    </source>
</evidence>
<feature type="transmembrane region" description="Helical" evidence="2">
    <location>
        <begin position="187"/>
        <end position="206"/>
    </location>
</feature>
<dbReference type="GO" id="GO:0000271">
    <property type="term" value="P:polysaccharide biosynthetic process"/>
    <property type="evidence" value="ECO:0007669"/>
    <property type="project" value="TreeGrafter"/>
</dbReference>
<dbReference type="GO" id="GO:0016020">
    <property type="term" value="C:membrane"/>
    <property type="evidence" value="ECO:0007669"/>
    <property type="project" value="TreeGrafter"/>
</dbReference>
<feature type="transmembrane region" description="Helical" evidence="2">
    <location>
        <begin position="240"/>
        <end position="259"/>
    </location>
</feature>
<protein>
    <submittedName>
        <fullName evidence="4">Peptidoglycan/LPS O-acetylase OafA/YrhL, contains acyltransferase and SGNH-hydrolase domains</fullName>
    </submittedName>
</protein>
<dbReference type="AlphaFoldDB" id="A0A1G4SVX2"/>
<dbReference type="EMBL" id="FMTP01000003">
    <property type="protein sequence ID" value="SCW73268.1"/>
    <property type="molecule type" value="Genomic_DNA"/>
</dbReference>
<feature type="transmembrane region" description="Helical" evidence="2">
    <location>
        <begin position="302"/>
        <end position="324"/>
    </location>
</feature>
<dbReference type="InterPro" id="IPR050879">
    <property type="entry name" value="Acyltransferase_3"/>
</dbReference>
<dbReference type="STRING" id="177413.SAMN05660859_2564"/>
<dbReference type="Pfam" id="PF01757">
    <property type="entry name" value="Acyl_transf_3"/>
    <property type="match status" value="1"/>
</dbReference>
<feature type="transmembrane region" description="Helical" evidence="2">
    <location>
        <begin position="330"/>
        <end position="352"/>
    </location>
</feature>